<protein>
    <submittedName>
        <fullName evidence="23">Nitrite reductase [NAD(P)H], large subunit</fullName>
        <ecNumber evidence="23">1.7.1.4</ecNumber>
    </submittedName>
</protein>
<evidence type="ECO:0000256" key="10">
    <source>
        <dbReference type="ARBA" id="ARBA00023002"/>
    </source>
</evidence>
<dbReference type="InterPro" id="IPR036136">
    <property type="entry name" value="Nit/Sulf_reduc_fer-like_dom_sf"/>
</dbReference>
<feature type="domain" description="Nitrite/sulphite reductase 4Fe-4S" evidence="18">
    <location>
        <begin position="631"/>
        <end position="752"/>
    </location>
</feature>
<keyword evidence="9 16" id="KW-0274">FAD</keyword>
<gene>
    <name evidence="23" type="primary">nirB</name>
    <name evidence="23" type="ORF">GJA_2971</name>
</gene>
<evidence type="ECO:0000256" key="2">
    <source>
        <dbReference type="ARBA" id="ARBA00005096"/>
    </source>
</evidence>
<dbReference type="HOGENOM" id="CLU_003291_0_0_4"/>
<dbReference type="GO" id="GO:0051539">
    <property type="term" value="F:4 iron, 4 sulfur cluster binding"/>
    <property type="evidence" value="ECO:0007669"/>
    <property type="project" value="UniProtKB-KW"/>
</dbReference>
<reference evidence="23 24" key="1">
    <citation type="journal article" date="2015" name="Genome Announc.">
        <title>Genome Sequence of Mushroom Soft-Rot Pathogen Janthinobacterium agaricidamnosum.</title>
        <authorList>
            <person name="Graupner K."/>
            <person name="Lackner G."/>
            <person name="Hertweck C."/>
        </authorList>
    </citation>
    <scope>NUCLEOTIDE SEQUENCE [LARGE SCALE GENOMIC DNA]</scope>
    <source>
        <strain evidence="24">NBRC 102515 / DSM 9628</strain>
    </source>
</reference>
<comment type="cofactor">
    <cofactor evidence="17">
        <name>siroheme</name>
        <dbReference type="ChEBI" id="CHEBI:60052"/>
    </cofactor>
    <text evidence="17">Binds 1 siroheme per subunit.</text>
</comment>
<feature type="binding site" evidence="17">
    <location>
        <position position="680"/>
    </location>
    <ligand>
        <name>[4Fe-4S] cluster</name>
        <dbReference type="ChEBI" id="CHEBI:49883"/>
    </ligand>
</feature>
<dbReference type="InterPro" id="IPR017121">
    <property type="entry name" value="Nitrite_Rdtase_lsu"/>
</dbReference>
<proteinExistence type="inferred from homology"/>
<evidence type="ECO:0000259" key="21">
    <source>
        <dbReference type="Pfam" id="PF07992"/>
    </source>
</evidence>
<evidence type="ECO:0000256" key="12">
    <source>
        <dbReference type="ARBA" id="ARBA00023014"/>
    </source>
</evidence>
<feature type="binding site" evidence="17">
    <location>
        <position position="640"/>
    </location>
    <ligand>
        <name>[4Fe-4S] cluster</name>
        <dbReference type="ChEBI" id="CHEBI:49883"/>
    </ligand>
</feature>
<dbReference type="OrthoDB" id="9768666at2"/>
<evidence type="ECO:0000256" key="15">
    <source>
        <dbReference type="ARBA" id="ARBA00064211"/>
    </source>
</evidence>
<dbReference type="GO" id="GO:0042128">
    <property type="term" value="P:nitrate assimilation"/>
    <property type="evidence" value="ECO:0007669"/>
    <property type="project" value="UniProtKB-UniRule"/>
</dbReference>
<dbReference type="STRING" id="1349767.GJA_2971"/>
<keyword evidence="8 17" id="KW-0479">Metal-binding</keyword>
<evidence type="ECO:0000256" key="17">
    <source>
        <dbReference type="PIRSR" id="PIRSR037149-1"/>
    </source>
</evidence>
<feature type="binding site" description="axial binding residue" evidence="17">
    <location>
        <position position="684"/>
    </location>
    <ligand>
        <name>siroheme</name>
        <dbReference type="ChEBI" id="CHEBI:60052"/>
    </ligand>
    <ligandPart>
        <name>Fe</name>
        <dbReference type="ChEBI" id="CHEBI:18248"/>
    </ligandPart>
</feature>
<feature type="domain" description="Nitrite/Sulfite reductase ferredoxin-like" evidence="19">
    <location>
        <begin position="559"/>
        <end position="621"/>
    </location>
</feature>
<dbReference type="InterPro" id="IPR045854">
    <property type="entry name" value="NO2/SO3_Rdtase_4Fe4S_sf"/>
</dbReference>
<evidence type="ECO:0000313" key="24">
    <source>
        <dbReference type="Proteomes" id="UP000027604"/>
    </source>
</evidence>
<feature type="domain" description="FAD/NAD(P)-binding" evidence="21">
    <location>
        <begin position="1"/>
        <end position="289"/>
    </location>
</feature>
<comment type="cofactor">
    <cofactor evidence="1 16">
        <name>FAD</name>
        <dbReference type="ChEBI" id="CHEBI:57692"/>
    </cofactor>
</comment>
<dbReference type="KEGG" id="jag:GJA_2971"/>
<feature type="domain" description="NADH-rubredoxin oxidoreductase C-terminal" evidence="22">
    <location>
        <begin position="319"/>
        <end position="389"/>
    </location>
</feature>
<dbReference type="PRINTS" id="PR00368">
    <property type="entry name" value="FADPNR"/>
</dbReference>
<keyword evidence="24" id="KW-1185">Reference proteome</keyword>
<dbReference type="GO" id="GO:0051537">
    <property type="term" value="F:2 iron, 2 sulfur cluster binding"/>
    <property type="evidence" value="ECO:0007669"/>
    <property type="project" value="UniProtKB-KW"/>
</dbReference>
<comment type="cofactor">
    <cofactor evidence="14">
        <name>[2Fe-2S] cluster</name>
        <dbReference type="ChEBI" id="CHEBI:190135"/>
    </cofactor>
</comment>
<dbReference type="FunFam" id="3.50.50.60:FF:000033">
    <property type="entry name" value="Nitrite reductase [NAD(P)H], large subunit"/>
    <property type="match status" value="1"/>
</dbReference>
<dbReference type="InterPro" id="IPR023753">
    <property type="entry name" value="FAD/NAD-binding_dom"/>
</dbReference>
<name>W0V8K5_9BURK</name>
<dbReference type="GO" id="GO:0050660">
    <property type="term" value="F:flavin adenine dinucleotide binding"/>
    <property type="evidence" value="ECO:0007669"/>
    <property type="project" value="UniProtKB-UniRule"/>
</dbReference>
<feature type="binding site" evidence="17">
    <location>
        <position position="646"/>
    </location>
    <ligand>
        <name>[4Fe-4S] cluster</name>
        <dbReference type="ChEBI" id="CHEBI:49883"/>
    </ligand>
</feature>
<evidence type="ECO:0000256" key="7">
    <source>
        <dbReference type="ARBA" id="ARBA00022714"/>
    </source>
</evidence>
<feature type="binding site" evidence="17">
    <location>
        <position position="684"/>
    </location>
    <ligand>
        <name>[4Fe-4S] cluster</name>
        <dbReference type="ChEBI" id="CHEBI:49883"/>
    </ligand>
</feature>
<comment type="pathway">
    <text evidence="2">Nitrogen metabolism; nitrate reduction (assimilation).</text>
</comment>
<dbReference type="InterPro" id="IPR041575">
    <property type="entry name" value="Rubredoxin_C"/>
</dbReference>
<dbReference type="SUPFAM" id="SSF56014">
    <property type="entry name" value="Nitrite and sulphite reductase 4Fe-4S domain-like"/>
    <property type="match status" value="1"/>
</dbReference>
<evidence type="ECO:0000256" key="9">
    <source>
        <dbReference type="ARBA" id="ARBA00022827"/>
    </source>
</evidence>
<dbReference type="RefSeq" id="WP_038499837.1">
    <property type="nucleotide sequence ID" value="NZ_BCTH01000058.1"/>
</dbReference>
<dbReference type="InterPro" id="IPR036188">
    <property type="entry name" value="FAD/NAD-bd_sf"/>
</dbReference>
<dbReference type="InterPro" id="IPR006066">
    <property type="entry name" value="NO2/SO3_Rdtase_FeS/sirohaem_BS"/>
</dbReference>
<evidence type="ECO:0000259" key="22">
    <source>
        <dbReference type="Pfam" id="PF18267"/>
    </source>
</evidence>
<dbReference type="InterPro" id="IPR012744">
    <property type="entry name" value="Nitri_red_NirB"/>
</dbReference>
<comment type="cofactor">
    <cofactor evidence="17">
        <name>[4Fe-4S] cluster</name>
        <dbReference type="ChEBI" id="CHEBI:49883"/>
    </cofactor>
    <text evidence="17">Binds 1 [4Fe-4S] cluster per subunit.</text>
</comment>
<evidence type="ECO:0000256" key="14">
    <source>
        <dbReference type="ARBA" id="ARBA00034078"/>
    </source>
</evidence>
<dbReference type="Gene3D" id="3.30.413.10">
    <property type="entry name" value="Sulfite Reductase Hemoprotein, domain 1"/>
    <property type="match status" value="1"/>
</dbReference>
<keyword evidence="13 16" id="KW-0534">Nitrate assimilation</keyword>
<dbReference type="AlphaFoldDB" id="W0V8K5"/>
<accession>W0V8K5</accession>
<feature type="domain" description="BFD-like [2Fe-2S]-binding" evidence="20">
    <location>
        <begin position="423"/>
        <end position="470"/>
    </location>
</feature>
<dbReference type="CDD" id="cd19943">
    <property type="entry name" value="NirB_Fer2_BFD-like_1"/>
    <property type="match status" value="1"/>
</dbReference>
<dbReference type="SUPFAM" id="SSF51905">
    <property type="entry name" value="FAD/NAD(P)-binding domain"/>
    <property type="match status" value="1"/>
</dbReference>
<dbReference type="GO" id="GO:0008942">
    <property type="term" value="F:nitrite reductase [NAD(P)H] activity"/>
    <property type="evidence" value="ECO:0007669"/>
    <property type="project" value="UniProtKB-EC"/>
</dbReference>
<dbReference type="Pfam" id="PF04324">
    <property type="entry name" value="Fer2_BFD"/>
    <property type="match status" value="1"/>
</dbReference>
<dbReference type="Gene3D" id="3.50.50.60">
    <property type="entry name" value="FAD/NAD(P)-binding domain"/>
    <property type="match status" value="2"/>
</dbReference>
<comment type="subunit">
    <text evidence="15">Homodimer which associates with NirD.</text>
</comment>
<dbReference type="SUPFAM" id="SSF55124">
    <property type="entry name" value="Nitrite/Sulfite reductase N-terminal domain-like"/>
    <property type="match status" value="1"/>
</dbReference>
<keyword evidence="10 23" id="KW-0560">Oxidoreductase</keyword>
<evidence type="ECO:0000256" key="11">
    <source>
        <dbReference type="ARBA" id="ARBA00023004"/>
    </source>
</evidence>
<dbReference type="PATRIC" id="fig|1349767.4.peg.4679"/>
<dbReference type="FunFam" id="3.30.413.10:FF:000007">
    <property type="entry name" value="Nitrite reductase [NAD(P)H] large subunit"/>
    <property type="match status" value="1"/>
</dbReference>
<dbReference type="Pfam" id="PF18267">
    <property type="entry name" value="Rubredoxin_C"/>
    <property type="match status" value="1"/>
</dbReference>
<evidence type="ECO:0000256" key="3">
    <source>
        <dbReference type="ARBA" id="ARBA00010429"/>
    </source>
</evidence>
<dbReference type="PRINTS" id="PR00397">
    <property type="entry name" value="SIROHAEM"/>
</dbReference>
<keyword evidence="5 17" id="KW-0349">Heme</keyword>
<dbReference type="PROSITE" id="PS00365">
    <property type="entry name" value="NIR_SIR"/>
    <property type="match status" value="1"/>
</dbReference>
<dbReference type="CDD" id="cd19944">
    <property type="entry name" value="NirB_Fer2_BFD-like_2"/>
    <property type="match status" value="1"/>
</dbReference>
<dbReference type="Gene3D" id="1.10.10.1100">
    <property type="entry name" value="BFD-like [2Fe-2S]-binding domain"/>
    <property type="match status" value="1"/>
</dbReference>
<dbReference type="EMBL" id="HG322949">
    <property type="protein sequence ID" value="CDG83597.1"/>
    <property type="molecule type" value="Genomic_DNA"/>
</dbReference>
<dbReference type="FunFam" id="1.10.10.1100:FF:000002">
    <property type="entry name" value="Nitrite reductase large subunit"/>
    <property type="match status" value="1"/>
</dbReference>
<dbReference type="InterPro" id="IPR016156">
    <property type="entry name" value="FAD/NAD-linked_Rdtase_dimer_sf"/>
</dbReference>
<sequence length="848" mass="91932">MKIIVIGHGMVGHKFLERLADSGAPHLAVTVLCEEPRPAYDRVHLSEFFSGKSADDLSLVPPGFFERGNVLLKLNARAGAVDLGARTVTLSSGEVLPYDKLVMATGSYPFVPPLPGKDRKDCFVYRTIEDLEAMLECGRRSKTGVVIGGGLLGLECAKALRDMQLDTHVVEFAPRLMAVQVDEGGARVLRRKIEDLGVTVHTQKNTLSITDGEQGTHRMSFADGSHLDTDMIVFSAGIRPRDELARACGLSVGPRGGIAIDDSCLTSDPDVYAIGECALWGGQTFGLVAPGYEMARIAARHLLGEQGAGQSTFTGADMSTKLKLMGVDVASLGDPHGAIAGSRSYQFTDERKQIYKKIVVSDCGKYLLGGVMVGDASEYGTLLQMMLNKIELPESPEFLILPQSDGQAKPGLGVDALPDSAQICSCNDVSKGTLCAAVADGNTSIGALKSCTKAGTACGGCVPLVTQIMKAEMKKLGMDVNNHVCEHFAHTRQELHHLVRVGKIRSFEELLAQHGKGLGCDVCKPMAANILASCWNDFVLKKEHASLQDTNDYFLGNIQKDGTYSVVPRMPGGEVTADGLIAVGQVAKKYGLYTKITGGQRVDLFGARVEQLPLIWEELIAAGFESGHAYGKSLRTVKSCVGSTWCRYGVADSVGFAITLENRYKGLRTPHKIKFGVSGCTRECAEAQGKDIGLIATEKGWNLYVCGNGGMKPRHAELLASDLDNATLVRYVDRFLMFYIRTADRLQRTSVWRDNLEGGLDYLKAVVIDDKLGIAQELEADMQHVVDTYACEWAAAVSDPATRRRFRHFVNSDDQDSNVVFMEERGQIRPATVEERELKRIPIIAKSA</sequence>
<evidence type="ECO:0000256" key="4">
    <source>
        <dbReference type="ARBA" id="ARBA00022485"/>
    </source>
</evidence>
<dbReference type="Pfam" id="PF07992">
    <property type="entry name" value="Pyr_redox_2"/>
    <property type="match status" value="1"/>
</dbReference>
<keyword evidence="4 17" id="KW-0004">4Fe-4S</keyword>
<dbReference type="GO" id="GO:0015980">
    <property type="term" value="P:energy derivation by oxidation of organic compounds"/>
    <property type="evidence" value="ECO:0007669"/>
    <property type="project" value="UniProtKB-ARBA"/>
</dbReference>
<keyword evidence="11 17" id="KW-0408">Iron</keyword>
<dbReference type="GO" id="GO:0050661">
    <property type="term" value="F:NADP binding"/>
    <property type="evidence" value="ECO:0007669"/>
    <property type="project" value="UniProtKB-UniRule"/>
</dbReference>
<dbReference type="Proteomes" id="UP000027604">
    <property type="component" value="Chromosome I"/>
</dbReference>
<keyword evidence="7" id="KW-0001">2Fe-2S</keyword>
<comment type="similarity">
    <text evidence="3">Belongs to the nitrite and sulfite reductase 4Fe-4S domain family.</text>
</comment>
<dbReference type="InterPro" id="IPR007419">
    <property type="entry name" value="BFD-like_2Fe2S-bd_dom"/>
</dbReference>
<dbReference type="eggNOG" id="COG1251">
    <property type="taxonomic scope" value="Bacteria"/>
</dbReference>
<dbReference type="GO" id="GO:0020037">
    <property type="term" value="F:heme binding"/>
    <property type="evidence" value="ECO:0007669"/>
    <property type="project" value="InterPro"/>
</dbReference>
<dbReference type="PANTHER" id="PTHR43809">
    <property type="entry name" value="NITRITE REDUCTASE (NADH) LARGE SUBUNIT"/>
    <property type="match status" value="1"/>
</dbReference>
<dbReference type="InterPro" id="IPR052034">
    <property type="entry name" value="NasD-like"/>
</dbReference>
<dbReference type="InterPro" id="IPR006067">
    <property type="entry name" value="NO2/SO3_Rdtase_4Fe4S_dom"/>
</dbReference>
<dbReference type="PIRSF" id="PIRSF037149">
    <property type="entry name" value="NirB"/>
    <property type="match status" value="1"/>
</dbReference>
<evidence type="ECO:0000256" key="6">
    <source>
        <dbReference type="ARBA" id="ARBA00022630"/>
    </source>
</evidence>
<dbReference type="InterPro" id="IPR041854">
    <property type="entry name" value="BFD-like_2Fe2S-bd_dom_sf"/>
</dbReference>
<evidence type="ECO:0000256" key="1">
    <source>
        <dbReference type="ARBA" id="ARBA00001974"/>
    </source>
</evidence>
<evidence type="ECO:0000256" key="8">
    <source>
        <dbReference type="ARBA" id="ARBA00022723"/>
    </source>
</evidence>
<dbReference type="UniPathway" id="UPA00653"/>
<dbReference type="InterPro" id="IPR005117">
    <property type="entry name" value="NiRdtase/SiRdtase_haem-b_fer"/>
</dbReference>
<evidence type="ECO:0000313" key="23">
    <source>
        <dbReference type="EMBL" id="CDG83597.1"/>
    </source>
</evidence>
<keyword evidence="12 17" id="KW-0411">Iron-sulfur</keyword>
<evidence type="ECO:0000259" key="19">
    <source>
        <dbReference type="Pfam" id="PF03460"/>
    </source>
</evidence>
<dbReference type="NCBIfam" id="NF011565">
    <property type="entry name" value="PRK14989.1"/>
    <property type="match status" value="1"/>
</dbReference>
<dbReference type="NCBIfam" id="TIGR02374">
    <property type="entry name" value="nitri_red_nirB"/>
    <property type="match status" value="1"/>
</dbReference>
<evidence type="ECO:0000256" key="13">
    <source>
        <dbReference type="ARBA" id="ARBA00023063"/>
    </source>
</evidence>
<dbReference type="Gene3D" id="3.30.390.30">
    <property type="match status" value="1"/>
</dbReference>
<dbReference type="PANTHER" id="PTHR43809:SF1">
    <property type="entry name" value="NITRITE REDUCTASE (NADH) LARGE SUBUNIT"/>
    <property type="match status" value="1"/>
</dbReference>
<dbReference type="GO" id="GO:0046872">
    <property type="term" value="F:metal ion binding"/>
    <property type="evidence" value="ECO:0007669"/>
    <property type="project" value="UniProtKB-KW"/>
</dbReference>
<keyword evidence="6 16" id="KW-0285">Flavoprotein</keyword>
<organism evidence="23 24">
    <name type="scientific">Janthinobacterium agaricidamnosum NBRC 102515 = DSM 9628</name>
    <dbReference type="NCBI Taxonomy" id="1349767"/>
    <lineage>
        <taxon>Bacteria</taxon>
        <taxon>Pseudomonadati</taxon>
        <taxon>Pseudomonadota</taxon>
        <taxon>Betaproteobacteria</taxon>
        <taxon>Burkholderiales</taxon>
        <taxon>Oxalobacteraceae</taxon>
        <taxon>Janthinobacterium</taxon>
    </lineage>
</organism>
<dbReference type="PRINTS" id="PR00411">
    <property type="entry name" value="PNDRDTASEI"/>
</dbReference>
<dbReference type="Pfam" id="PF01077">
    <property type="entry name" value="NIR_SIR"/>
    <property type="match status" value="1"/>
</dbReference>
<evidence type="ECO:0000259" key="18">
    <source>
        <dbReference type="Pfam" id="PF01077"/>
    </source>
</evidence>
<dbReference type="Pfam" id="PF03460">
    <property type="entry name" value="NIR_SIR_ferr"/>
    <property type="match status" value="1"/>
</dbReference>
<evidence type="ECO:0000256" key="5">
    <source>
        <dbReference type="ARBA" id="ARBA00022617"/>
    </source>
</evidence>
<dbReference type="EC" id="1.7.1.4" evidence="23"/>
<evidence type="ECO:0000256" key="16">
    <source>
        <dbReference type="PIRNR" id="PIRNR037149"/>
    </source>
</evidence>
<evidence type="ECO:0000259" key="20">
    <source>
        <dbReference type="Pfam" id="PF04324"/>
    </source>
</evidence>